<name>A0A0K6G6X6_9AGAM</name>
<feature type="compositionally biased region" description="Polar residues" evidence="1">
    <location>
        <begin position="525"/>
        <end position="540"/>
    </location>
</feature>
<feature type="compositionally biased region" description="Polar residues" evidence="1">
    <location>
        <begin position="323"/>
        <end position="332"/>
    </location>
</feature>
<proteinExistence type="predicted"/>
<evidence type="ECO:0000256" key="1">
    <source>
        <dbReference type="SAM" id="MobiDB-lite"/>
    </source>
</evidence>
<feature type="compositionally biased region" description="Polar residues" evidence="1">
    <location>
        <begin position="42"/>
        <end position="58"/>
    </location>
</feature>
<protein>
    <submittedName>
        <fullName evidence="2">Uncharacterized protein</fullName>
    </submittedName>
</protein>
<feature type="region of interest" description="Disordered" evidence="1">
    <location>
        <begin position="42"/>
        <end position="67"/>
    </location>
</feature>
<evidence type="ECO:0000313" key="2">
    <source>
        <dbReference type="EMBL" id="CUA74378.1"/>
    </source>
</evidence>
<sequence length="575" mass="63328">MSLSGHALAERKLAEFIHFVFMTRRLNNSEPAYPWDDDMASLTPSQSASQRGAYTPISSGREYPPTDLDHRAFKRSRANVDNAGAEEPDPFGFPYEPHPSFHTPWETNTLNEPTATIDPNALQLFRTPATDGLALLDTALSTPVAEAAPALPGYQQPKPNFADYSIPSEDSQKAFLDDCEHMRGQQWKFWHLLRILRHFAKPGRPLEVDLSPLNENHESLRSALKAGFNDKRSPGGTYRKIKQTIATYKNMLEFHSRHCGSQEFEYDRALPKEDVIGLINTQIQSAIANGFNPNFLGEEYYAWTYDRSKGLFAIMHRGLPVDTSDQNMTDTPSGPPAPSPIQAGSSVPLPHAGNMDYREMGAIIDLEDKSSGVTSNPDSSLRSRSLIGSGTPPTSAPYKPHVSTAPSPSLLLGQDSAFTQEEAMCLSSEMLNRLDLYGKATDIVLKYIASQTTRNQANADQAIRLLSVPGLSEEQKEAARQQAFDFPKHPTPEEMEVLVQAQMKRMSGDMRRSFPAVAQFINPIPTFSRSPPTQSHSRTGSLLARAINNSRVSSGSPSSIPPVALPTVSDSPMSD</sequence>
<accession>A0A0K6G6X6</accession>
<dbReference type="Proteomes" id="UP000044841">
    <property type="component" value="Unassembled WGS sequence"/>
</dbReference>
<dbReference type="AlphaFoldDB" id="A0A0K6G6X6"/>
<gene>
    <name evidence="2" type="ORF">RSOLAG22IIIB_11172</name>
</gene>
<feature type="region of interest" description="Disordered" evidence="1">
    <location>
        <begin position="368"/>
        <end position="403"/>
    </location>
</feature>
<organism evidence="2 3">
    <name type="scientific">Rhizoctonia solani</name>
    <dbReference type="NCBI Taxonomy" id="456999"/>
    <lineage>
        <taxon>Eukaryota</taxon>
        <taxon>Fungi</taxon>
        <taxon>Dikarya</taxon>
        <taxon>Basidiomycota</taxon>
        <taxon>Agaricomycotina</taxon>
        <taxon>Agaricomycetes</taxon>
        <taxon>Cantharellales</taxon>
        <taxon>Ceratobasidiaceae</taxon>
        <taxon>Rhizoctonia</taxon>
    </lineage>
</organism>
<feature type="region of interest" description="Disordered" evidence="1">
    <location>
        <begin position="323"/>
        <end position="352"/>
    </location>
</feature>
<feature type="region of interest" description="Disordered" evidence="1">
    <location>
        <begin position="525"/>
        <end position="575"/>
    </location>
</feature>
<keyword evidence="3" id="KW-1185">Reference proteome</keyword>
<reference evidence="2 3" key="1">
    <citation type="submission" date="2015-07" db="EMBL/GenBank/DDBJ databases">
        <authorList>
            <person name="Noorani M."/>
        </authorList>
    </citation>
    <scope>NUCLEOTIDE SEQUENCE [LARGE SCALE GENOMIC DNA]</scope>
    <source>
        <strain evidence="2">BBA 69670</strain>
    </source>
</reference>
<evidence type="ECO:0000313" key="3">
    <source>
        <dbReference type="Proteomes" id="UP000044841"/>
    </source>
</evidence>
<dbReference type="EMBL" id="CYGV01001438">
    <property type="protein sequence ID" value="CUA74378.1"/>
    <property type="molecule type" value="Genomic_DNA"/>
</dbReference>
<feature type="compositionally biased region" description="Low complexity" evidence="1">
    <location>
        <begin position="379"/>
        <end position="390"/>
    </location>
</feature>